<dbReference type="InterPro" id="IPR040521">
    <property type="entry name" value="KDZ"/>
</dbReference>
<dbReference type="Proteomes" id="UP001218188">
    <property type="component" value="Unassembled WGS sequence"/>
</dbReference>
<keyword evidence="2" id="KW-0812">Transmembrane</keyword>
<evidence type="ECO:0000313" key="4">
    <source>
        <dbReference type="Proteomes" id="UP001218188"/>
    </source>
</evidence>
<proteinExistence type="predicted"/>
<protein>
    <recommendedName>
        <fullName evidence="5">CxC2-like cysteine cluster KDZ transposase-associated domain-containing protein</fullName>
    </recommendedName>
</protein>
<dbReference type="PANTHER" id="PTHR33104">
    <property type="entry name" value="SI:DKEY-29D5.2"/>
    <property type="match status" value="1"/>
</dbReference>
<accession>A0AAD6XCA1</accession>
<dbReference type="PANTHER" id="PTHR33104:SF2">
    <property type="entry name" value="CXC3 LIKE CYSTEINE CLUSTER DOMAIN-CONTAINING PROTEIN"/>
    <property type="match status" value="1"/>
</dbReference>
<evidence type="ECO:0000256" key="1">
    <source>
        <dbReference type="SAM" id="MobiDB-lite"/>
    </source>
</evidence>
<gene>
    <name evidence="3" type="ORF">C8F04DRAFT_1207805</name>
</gene>
<keyword evidence="2" id="KW-1133">Transmembrane helix</keyword>
<name>A0AAD6XCA1_9AGAR</name>
<feature type="compositionally biased region" description="Acidic residues" evidence="1">
    <location>
        <begin position="752"/>
        <end position="773"/>
    </location>
</feature>
<reference evidence="3" key="1">
    <citation type="submission" date="2023-03" db="EMBL/GenBank/DDBJ databases">
        <title>Massive genome expansion in bonnet fungi (Mycena s.s.) driven by repeated elements and novel gene families across ecological guilds.</title>
        <authorList>
            <consortium name="Lawrence Berkeley National Laboratory"/>
            <person name="Harder C.B."/>
            <person name="Miyauchi S."/>
            <person name="Viragh M."/>
            <person name="Kuo A."/>
            <person name="Thoen E."/>
            <person name="Andreopoulos B."/>
            <person name="Lu D."/>
            <person name="Skrede I."/>
            <person name="Drula E."/>
            <person name="Henrissat B."/>
            <person name="Morin E."/>
            <person name="Kohler A."/>
            <person name="Barry K."/>
            <person name="LaButti K."/>
            <person name="Morin E."/>
            <person name="Salamov A."/>
            <person name="Lipzen A."/>
            <person name="Mereny Z."/>
            <person name="Hegedus B."/>
            <person name="Baldrian P."/>
            <person name="Stursova M."/>
            <person name="Weitz H."/>
            <person name="Taylor A."/>
            <person name="Grigoriev I.V."/>
            <person name="Nagy L.G."/>
            <person name="Martin F."/>
            <person name="Kauserud H."/>
        </authorList>
    </citation>
    <scope>NUCLEOTIDE SEQUENCE</scope>
    <source>
        <strain evidence="3">CBHHK200</strain>
    </source>
</reference>
<organism evidence="3 4">
    <name type="scientific">Mycena alexandri</name>
    <dbReference type="NCBI Taxonomy" id="1745969"/>
    <lineage>
        <taxon>Eukaryota</taxon>
        <taxon>Fungi</taxon>
        <taxon>Dikarya</taxon>
        <taxon>Basidiomycota</taxon>
        <taxon>Agaricomycotina</taxon>
        <taxon>Agaricomycetes</taxon>
        <taxon>Agaricomycetidae</taxon>
        <taxon>Agaricales</taxon>
        <taxon>Marasmiineae</taxon>
        <taxon>Mycenaceae</taxon>
        <taxon>Mycena</taxon>
    </lineage>
</organism>
<dbReference type="Pfam" id="PF18758">
    <property type="entry name" value="KDZ"/>
    <property type="match status" value="1"/>
</dbReference>
<evidence type="ECO:0000313" key="3">
    <source>
        <dbReference type="EMBL" id="KAJ7042741.1"/>
    </source>
</evidence>
<dbReference type="AlphaFoldDB" id="A0AAD6XCA1"/>
<evidence type="ECO:0008006" key="5">
    <source>
        <dbReference type="Google" id="ProtNLM"/>
    </source>
</evidence>
<keyword evidence="2" id="KW-0472">Membrane</keyword>
<sequence>MAIVREWREVKRVKRMKAGHLAGGVKAIKQGGLALKCRACPQPGWNMPEGWESADDFSRFLYCLFLAQDANFRLSNRNVSSEAADPIIGDGLGYFCKREGNDGYKAHIAQHVKEEEVSNCSGFQAMFMANTKRIKGLRSTGVGGVTCSRHNMWMPNGMGDLQVGERFSNMDFILLSVLMSFVLMWLVVSYDIACQYAINFWERMSAMPEAMQLRLAQSNVWWMVPNFHLPVHKQGCHSAYSFHWMPGAGMTHGEGVEQNWAFSNGAAGSTRLMGPGSRHATLEDIFGFHNYDRLLAMHHVLPKRLAVNIKEAMKHQTAFETFSKALEEVRPTEVAEWREWVWRWESKQHTDSSESPFETKDEVTTLHDIQLKIASEEFICTEDGVEIEREHTPGAFITMGLELEQLQRKLAVDVRAIKDPSANQKLSFTKRRTALLKQIFKFRSVQRVYMPSVRGLLTDEQRQVYDGNGEQLPEATRLFMPSEIADEQLRARACALGLAEVESQMRHGEAEEALENVRDGLRTRTMTNRYKLRNYTGQGMMTKGQGMLRQINIKIHLAKLRYRYARAALLVLRGHGAWEERLKVLGEDDVRALNERALTAEEKAQNEHWAELGVAIVEGGIARAAGVARGEGNHMLSWIWYSAVLHVEWCKVHVRTRRYREEVQLLREEMRRTIAFGYTEAAEWDRLAREELEGASAEVTEGRRAYVAEHANTERARCAALEADWRGILQKAEAFLAGNVALEDVPVTVELEGADELDPEEEEARLEGEDEGDELPHGLQ</sequence>
<comment type="caution">
    <text evidence="3">The sequence shown here is derived from an EMBL/GenBank/DDBJ whole genome shotgun (WGS) entry which is preliminary data.</text>
</comment>
<keyword evidence="4" id="KW-1185">Reference proteome</keyword>
<feature type="region of interest" description="Disordered" evidence="1">
    <location>
        <begin position="750"/>
        <end position="780"/>
    </location>
</feature>
<dbReference type="EMBL" id="JARJCM010000011">
    <property type="protein sequence ID" value="KAJ7042741.1"/>
    <property type="molecule type" value="Genomic_DNA"/>
</dbReference>
<evidence type="ECO:0000256" key="2">
    <source>
        <dbReference type="SAM" id="Phobius"/>
    </source>
</evidence>
<feature type="transmembrane region" description="Helical" evidence="2">
    <location>
        <begin position="172"/>
        <end position="190"/>
    </location>
</feature>